<comment type="caution">
    <text evidence="5">The sequence shown here is derived from an EMBL/GenBank/DDBJ whole genome shotgun (WGS) entry which is preliminary data.</text>
</comment>
<dbReference type="InterPro" id="IPR002083">
    <property type="entry name" value="MATH/TRAF_dom"/>
</dbReference>
<dbReference type="InterPro" id="IPR011333">
    <property type="entry name" value="SKP1/BTB/POZ_sf"/>
</dbReference>
<dbReference type="InterPro" id="IPR045005">
    <property type="entry name" value="BPM1-6"/>
</dbReference>
<comment type="pathway">
    <text evidence="1">Protein modification; protein ubiquitination.</text>
</comment>
<dbReference type="Pfam" id="PF24570">
    <property type="entry name" value="BACK_BPM_SPOP"/>
    <property type="match status" value="1"/>
</dbReference>
<dbReference type="PROSITE" id="PS50097">
    <property type="entry name" value="BTB"/>
    <property type="match status" value="1"/>
</dbReference>
<dbReference type="GO" id="GO:0016567">
    <property type="term" value="P:protein ubiquitination"/>
    <property type="evidence" value="ECO:0007669"/>
    <property type="project" value="InterPro"/>
</dbReference>
<dbReference type="Proteomes" id="UP001231189">
    <property type="component" value="Unassembled WGS sequence"/>
</dbReference>
<keyword evidence="6" id="KW-1185">Reference proteome</keyword>
<evidence type="ECO:0000256" key="1">
    <source>
        <dbReference type="ARBA" id="ARBA00004906"/>
    </source>
</evidence>
<dbReference type="Gene3D" id="1.25.40.420">
    <property type="match status" value="1"/>
</dbReference>
<dbReference type="Pfam" id="PF22486">
    <property type="entry name" value="MATH_2"/>
    <property type="match status" value="1"/>
</dbReference>
<evidence type="ECO:0000259" key="4">
    <source>
        <dbReference type="PROSITE" id="PS50144"/>
    </source>
</evidence>
<dbReference type="InterPro" id="IPR000210">
    <property type="entry name" value="BTB/POZ_dom"/>
</dbReference>
<feature type="domain" description="MATH" evidence="4">
    <location>
        <begin position="29"/>
        <end position="156"/>
    </location>
</feature>
<dbReference type="SUPFAM" id="SSF49599">
    <property type="entry name" value="TRAF domain-like"/>
    <property type="match status" value="1"/>
</dbReference>
<name>A0AAD8SBS3_LOLMU</name>
<dbReference type="InterPro" id="IPR008974">
    <property type="entry name" value="TRAF-like"/>
</dbReference>
<dbReference type="SUPFAM" id="SSF54695">
    <property type="entry name" value="POZ domain"/>
    <property type="match status" value="1"/>
</dbReference>
<evidence type="ECO:0000313" key="6">
    <source>
        <dbReference type="Proteomes" id="UP001231189"/>
    </source>
</evidence>
<dbReference type="SMART" id="SM00225">
    <property type="entry name" value="BTB"/>
    <property type="match status" value="1"/>
</dbReference>
<dbReference type="PANTHER" id="PTHR26379">
    <property type="entry name" value="BTB/POZ AND MATH DOMAIN-CONTAINING PROTEIN 1"/>
    <property type="match status" value="1"/>
</dbReference>
<organism evidence="5 6">
    <name type="scientific">Lolium multiflorum</name>
    <name type="common">Italian ryegrass</name>
    <name type="synonym">Lolium perenne subsp. multiflorum</name>
    <dbReference type="NCBI Taxonomy" id="4521"/>
    <lineage>
        <taxon>Eukaryota</taxon>
        <taxon>Viridiplantae</taxon>
        <taxon>Streptophyta</taxon>
        <taxon>Embryophyta</taxon>
        <taxon>Tracheophyta</taxon>
        <taxon>Spermatophyta</taxon>
        <taxon>Magnoliopsida</taxon>
        <taxon>Liliopsida</taxon>
        <taxon>Poales</taxon>
        <taxon>Poaceae</taxon>
        <taxon>BOP clade</taxon>
        <taxon>Pooideae</taxon>
        <taxon>Poodae</taxon>
        <taxon>Poeae</taxon>
        <taxon>Poeae Chloroplast Group 2 (Poeae type)</taxon>
        <taxon>Loliodinae</taxon>
        <taxon>Loliinae</taxon>
        <taxon>Lolium</taxon>
    </lineage>
</organism>
<dbReference type="Pfam" id="PF00651">
    <property type="entry name" value="BTB"/>
    <property type="match status" value="1"/>
</dbReference>
<proteinExistence type="inferred from homology"/>
<feature type="domain" description="BTB" evidence="3">
    <location>
        <begin position="202"/>
        <end position="271"/>
    </location>
</feature>
<dbReference type="Gene3D" id="2.60.210.10">
    <property type="entry name" value="Apoptosis, Tumor Necrosis Factor Receptor Associated Protein 2, Chain A"/>
    <property type="match status" value="1"/>
</dbReference>
<comment type="similarity">
    <text evidence="2">Belongs to the Tdpoz family.</text>
</comment>
<dbReference type="Gene3D" id="3.30.710.10">
    <property type="entry name" value="Potassium Channel Kv1.1, Chain A"/>
    <property type="match status" value="1"/>
</dbReference>
<dbReference type="EMBL" id="JAUUTY010000004">
    <property type="protein sequence ID" value="KAK1648117.1"/>
    <property type="molecule type" value="Genomic_DNA"/>
</dbReference>
<reference evidence="5" key="1">
    <citation type="submission" date="2023-07" db="EMBL/GenBank/DDBJ databases">
        <title>A chromosome-level genome assembly of Lolium multiflorum.</title>
        <authorList>
            <person name="Chen Y."/>
            <person name="Copetti D."/>
            <person name="Kolliker R."/>
            <person name="Studer B."/>
        </authorList>
    </citation>
    <scope>NUCLEOTIDE SEQUENCE</scope>
    <source>
        <strain evidence="5">02402/16</strain>
        <tissue evidence="5">Leaf</tissue>
    </source>
</reference>
<evidence type="ECO:0000259" key="3">
    <source>
        <dbReference type="PROSITE" id="PS50097"/>
    </source>
</evidence>
<accession>A0AAD8SBS3</accession>
<dbReference type="InterPro" id="IPR056423">
    <property type="entry name" value="BACK_BPM_SPOP"/>
</dbReference>
<protein>
    <submittedName>
        <fullName evidence="5">Uncharacterized protein</fullName>
    </submittedName>
</protein>
<evidence type="ECO:0000256" key="2">
    <source>
        <dbReference type="ARBA" id="ARBA00010846"/>
    </source>
</evidence>
<dbReference type="PROSITE" id="PS50144">
    <property type="entry name" value="MATH"/>
    <property type="match status" value="1"/>
</dbReference>
<gene>
    <name evidence="5" type="ORF">QYE76_065922</name>
</gene>
<dbReference type="AlphaFoldDB" id="A0AAD8SBS3"/>
<dbReference type="PANTHER" id="PTHR26379:SF316">
    <property type="entry name" value="MATH DOMAIN-CONTAINING PROTEIN"/>
    <property type="match status" value="1"/>
</dbReference>
<sequence length="378" mass="41912">MSTSDLISALRAGGRKLLSASTVAPRQESESHLFQIEHYTQVKKMLANCELVESSTFTVGGHDWQIECYPNGCTKRPSGWISLFLRRTSSAKEGVAAATIKFSVLDQYGNPSRTKTSPQRRFSSGDDWGWPDFMTNEDLETEKLLKDDCLLVLCDLTVDLGLRTEDCMYTFVAVPEPAGEAPAPPFELEDELTKAIWEKQWADVEIKVGGETLAAHRWMLEARSPVFKEDLSLAFATGGKSTAELQIEDMDVQVVRTLIEFIYKNRLPEKKRLLETAAMAERLLVAADRYMVEKLKRICEEALCKHIGMSSVADTLALAERHGCPVLKEACMQFISSPGNLVAVVATDGFEQLKTGCPPALVDLMAKQIALVDLGRTI</sequence>
<evidence type="ECO:0000313" key="5">
    <source>
        <dbReference type="EMBL" id="KAK1648117.1"/>
    </source>
</evidence>
<dbReference type="CDD" id="cd00121">
    <property type="entry name" value="MATH"/>
    <property type="match status" value="1"/>
</dbReference>